<accession>D9Q0D2</accession>
<dbReference type="FunCoup" id="D9Q0D2">
    <property type="interactions" value="10"/>
</dbReference>
<dbReference type="GeneID" id="9498587"/>
<dbReference type="SUPFAM" id="SSF53756">
    <property type="entry name" value="UDP-Glycosyltransferase/glycogen phosphorylase"/>
    <property type="match status" value="1"/>
</dbReference>
<sequence length="524" mass="59033">MAPRSIKRAWILTFELSPLVKVGGLGEAVFRYAKYLSKKGVEVTVLMPSHGRHLDLGIRTKYNLRPLDFAVCGSRKGLDGNSYNYCLGAEEALMEGFRVVMFKGLDYSTGVIFDSWNPYAYVEEKAALMARAVKAFSWIEVQPDIIHVNDWHTVLAGISLRDELEKRGYAVPVLYTIHLSGSPSFPWHYASPEWSGLDDEPHLVWRVYRHEPVSNRAVWDSVGGNVEAFGVIEADAVQTVSYSYLNEELKKRYGDWIGGKSCVAYNSTEWSVKEVERWIESNYGNVDHQVLFELIDKYVRPGSWLDKMDESLAVFIVAGRLTSQKGIDIAIRALDYAPSASLVVLGVPVGDYGYEQYIKRLAEERRGRVLISSNRVPDYAYKAIIRLAAATLVPSRWEPFGLVAVESLAVGTPVIASAVGGLKEIVVDLRSGRGDGLLTRPEDPYELGLAMESLSHIMWDHDLDRVPIEQLRSMAKRNPTLENDIREFAISDVDKRFRPESTAEQLLQCYEKARQMAYYRAISS</sequence>
<name>D9Q0D2_ACIS3</name>
<dbReference type="Pfam" id="PF00534">
    <property type="entry name" value="Glycos_transf_1"/>
    <property type="match status" value="1"/>
</dbReference>
<dbReference type="RefSeq" id="WP_013266282.1">
    <property type="nucleotide sequence ID" value="NC_014374.1"/>
</dbReference>
<keyword evidence="6" id="KW-1185">Reference proteome</keyword>
<evidence type="ECO:0000256" key="1">
    <source>
        <dbReference type="ARBA" id="ARBA00022676"/>
    </source>
</evidence>
<feature type="domain" description="Glycosyl transferase family 1" evidence="3">
    <location>
        <begin position="311"/>
        <end position="455"/>
    </location>
</feature>
<dbReference type="InterPro" id="IPR013534">
    <property type="entry name" value="Starch_synth_cat_dom"/>
</dbReference>
<dbReference type="InParanoid" id="D9Q0D2"/>
<dbReference type="Proteomes" id="UP000000346">
    <property type="component" value="Chromosome"/>
</dbReference>
<dbReference type="InterPro" id="IPR001296">
    <property type="entry name" value="Glyco_trans_1"/>
</dbReference>
<evidence type="ECO:0000259" key="3">
    <source>
        <dbReference type="Pfam" id="PF00534"/>
    </source>
</evidence>
<evidence type="ECO:0000256" key="2">
    <source>
        <dbReference type="ARBA" id="ARBA00022679"/>
    </source>
</evidence>
<reference evidence="5 6" key="1">
    <citation type="journal article" date="2010" name="Appl. Environ. Microbiol.">
        <title>The genome sequence of the crenarchaeon Acidilobus saccharovorans supports a new order, Acidilobales, and suggests an important ecological role in terrestrial acidic hot springs.</title>
        <authorList>
            <person name="Mardanov A.V."/>
            <person name="Svetlitchnyi V.A."/>
            <person name="Beletsky A.V."/>
            <person name="Prokofeva M.I."/>
            <person name="Bonch-Osmolovskaya E.A."/>
            <person name="Ravin N.V."/>
            <person name="Skryabin K.G."/>
        </authorList>
    </citation>
    <scope>NUCLEOTIDE SEQUENCE [LARGE SCALE GENOMIC DNA]</scope>
    <source>
        <strain evidence="6">DSM 16705 / JCM 18335 / VKM B-2471 / 345-15</strain>
    </source>
</reference>
<dbReference type="eggNOG" id="arCOG01420">
    <property type="taxonomic scope" value="Archaea"/>
</dbReference>
<evidence type="ECO:0000313" key="5">
    <source>
        <dbReference type="EMBL" id="ADL18770.1"/>
    </source>
</evidence>
<dbReference type="PANTHER" id="PTHR45825">
    <property type="entry name" value="GRANULE-BOUND STARCH SYNTHASE 1, CHLOROPLASTIC/AMYLOPLASTIC"/>
    <property type="match status" value="1"/>
</dbReference>
<dbReference type="EMBL" id="CP001742">
    <property type="protein sequence ID" value="ADL18770.1"/>
    <property type="molecule type" value="Genomic_DNA"/>
</dbReference>
<dbReference type="GO" id="GO:0016757">
    <property type="term" value="F:glycosyltransferase activity"/>
    <property type="evidence" value="ECO:0007669"/>
    <property type="project" value="UniProtKB-KW"/>
</dbReference>
<evidence type="ECO:0000313" key="6">
    <source>
        <dbReference type="Proteomes" id="UP000000346"/>
    </source>
</evidence>
<dbReference type="PANTHER" id="PTHR45825:SF11">
    <property type="entry name" value="ALPHA AMYLASE DOMAIN-CONTAINING PROTEIN"/>
    <property type="match status" value="1"/>
</dbReference>
<protein>
    <submittedName>
        <fullName evidence="5">Glycogen synthase</fullName>
    </submittedName>
</protein>
<dbReference type="Pfam" id="PF08323">
    <property type="entry name" value="Glyco_transf_5"/>
    <property type="match status" value="1"/>
</dbReference>
<gene>
    <name evidence="5" type="ordered locus">ASAC_0363</name>
</gene>
<dbReference type="Gene3D" id="3.40.50.2000">
    <property type="entry name" value="Glycogen Phosphorylase B"/>
    <property type="match status" value="2"/>
</dbReference>
<dbReference type="CAZy" id="GT5">
    <property type="family name" value="Glycosyltransferase Family 5"/>
</dbReference>
<dbReference type="STRING" id="666510.ASAC_0363"/>
<dbReference type="KEGG" id="asc:ASAC_0363"/>
<evidence type="ECO:0000259" key="4">
    <source>
        <dbReference type="Pfam" id="PF08323"/>
    </source>
</evidence>
<organism evidence="5 6">
    <name type="scientific">Acidilobus saccharovorans (strain DSM 16705 / JCM 18335 / VKM B-2471 / 345-15)</name>
    <dbReference type="NCBI Taxonomy" id="666510"/>
    <lineage>
        <taxon>Archaea</taxon>
        <taxon>Thermoproteota</taxon>
        <taxon>Thermoprotei</taxon>
        <taxon>Acidilobales</taxon>
        <taxon>Acidilobaceae</taxon>
        <taxon>Acidilobus</taxon>
    </lineage>
</organism>
<keyword evidence="1" id="KW-0328">Glycosyltransferase</keyword>
<feature type="domain" description="Starch synthase catalytic" evidence="4">
    <location>
        <begin position="10"/>
        <end position="255"/>
    </location>
</feature>
<keyword evidence="2" id="KW-0808">Transferase</keyword>
<proteinExistence type="predicted"/>
<dbReference type="AlphaFoldDB" id="D9Q0D2"/>
<dbReference type="HOGENOM" id="CLU_009583_18_5_2"/>